<protein>
    <submittedName>
        <fullName evidence="2">Antitoxin</fullName>
    </submittedName>
</protein>
<organism evidence="2 3">
    <name type="scientific">Streptomyces luteireticuli</name>
    <dbReference type="NCBI Taxonomy" id="173858"/>
    <lineage>
        <taxon>Bacteria</taxon>
        <taxon>Bacillati</taxon>
        <taxon>Actinomycetota</taxon>
        <taxon>Actinomycetes</taxon>
        <taxon>Kitasatosporales</taxon>
        <taxon>Streptomycetaceae</taxon>
        <taxon>Streptomyces</taxon>
    </lineage>
</organism>
<proteinExistence type="predicted"/>
<gene>
    <name evidence="2" type="ORF">GCM10010357_08690</name>
</gene>
<evidence type="ECO:0000256" key="1">
    <source>
        <dbReference type="SAM" id="MobiDB-lite"/>
    </source>
</evidence>
<reference evidence="2 3" key="1">
    <citation type="journal article" date="2019" name="Int. J. Syst. Evol. Microbiol.">
        <title>The Global Catalogue of Microorganisms (GCM) 10K type strain sequencing project: providing services to taxonomists for standard genome sequencing and annotation.</title>
        <authorList>
            <consortium name="The Broad Institute Genomics Platform"/>
            <consortium name="The Broad Institute Genome Sequencing Center for Infectious Disease"/>
            <person name="Wu L."/>
            <person name="Ma J."/>
        </authorList>
    </citation>
    <scope>NUCLEOTIDE SEQUENCE [LARGE SCALE GENOMIC DNA]</scope>
    <source>
        <strain evidence="2 3">JCM 4788</strain>
    </source>
</reference>
<accession>A0ABN0YBP7</accession>
<feature type="region of interest" description="Disordered" evidence="1">
    <location>
        <begin position="34"/>
        <end position="84"/>
    </location>
</feature>
<feature type="compositionally biased region" description="Gly residues" evidence="1">
    <location>
        <begin position="75"/>
        <end position="84"/>
    </location>
</feature>
<evidence type="ECO:0000313" key="2">
    <source>
        <dbReference type="EMBL" id="GAA0390295.1"/>
    </source>
</evidence>
<dbReference type="InterPro" id="IPR028037">
    <property type="entry name" value="Antitoxin_Rv0909/MT0933"/>
</dbReference>
<dbReference type="Proteomes" id="UP001500879">
    <property type="component" value="Unassembled WGS sequence"/>
</dbReference>
<evidence type="ECO:0000313" key="3">
    <source>
        <dbReference type="Proteomes" id="UP001500879"/>
    </source>
</evidence>
<keyword evidence="3" id="KW-1185">Reference proteome</keyword>
<comment type="caution">
    <text evidence="2">The sequence shown here is derived from an EMBL/GenBank/DDBJ whole genome shotgun (WGS) entry which is preliminary data.</text>
</comment>
<dbReference type="EMBL" id="BAAABX010000008">
    <property type="protein sequence ID" value="GAA0390295.1"/>
    <property type="molecule type" value="Genomic_DNA"/>
</dbReference>
<name>A0ABN0YBP7_9ACTN</name>
<sequence length="84" mass="8687">MPMGLFGDLKAKLGPVKDKVGDLVQQHGDKIEQGLDKAAQAVDSKTDGKYSSQIRTGTGKAKQALEKLAEQDGGSARGGKGTSS</sequence>
<dbReference type="Pfam" id="PF14013">
    <property type="entry name" value="MT0933_antitox"/>
    <property type="match status" value="1"/>
</dbReference>